<dbReference type="Proteomes" id="UP001632038">
    <property type="component" value="Unassembled WGS sequence"/>
</dbReference>
<name>A0ABD3BAC2_9LAMI</name>
<gene>
    <name evidence="1" type="ORF">CASFOL_042286</name>
</gene>
<proteinExistence type="predicted"/>
<sequence>MEGVFRPEASNPIPPTTVVDVSCNRELARSSSDASSPTAGNREYILRCSPNMAPVDENKAWTNEKHKLYLNHLELSFVTQLHQSKSLLQKRVPNVKNASEKIKVLRNGCCKASLRAKLVCNFKRVGKNCHPPSVETAGSMELWSTTKHGKSTKSSGLATCSEDLLNFKREEGTGQNFLDEVIQSTSKFESGSGKKVEARFSG</sequence>
<dbReference type="EMBL" id="JAVIJP010000107">
    <property type="protein sequence ID" value="KAL3614212.1"/>
    <property type="molecule type" value="Genomic_DNA"/>
</dbReference>
<dbReference type="InterPro" id="IPR044678">
    <property type="entry name" value="COR27/28"/>
</dbReference>
<dbReference type="PANTHER" id="PTHR33676">
    <property type="entry name" value="COLD REGULATED PROTEIN 27"/>
    <property type="match status" value="1"/>
</dbReference>
<dbReference type="PANTHER" id="PTHR33676:SF14">
    <property type="match status" value="1"/>
</dbReference>
<protein>
    <submittedName>
        <fullName evidence="1">Uncharacterized protein</fullName>
    </submittedName>
</protein>
<accession>A0ABD3BAC2</accession>
<reference evidence="2" key="1">
    <citation type="journal article" date="2024" name="IScience">
        <title>Strigolactones Initiate the Formation of Haustorium-like Structures in Castilleja.</title>
        <authorList>
            <person name="Buerger M."/>
            <person name="Peterson D."/>
            <person name="Chory J."/>
        </authorList>
    </citation>
    <scope>NUCLEOTIDE SEQUENCE [LARGE SCALE GENOMIC DNA]</scope>
</reference>
<dbReference type="AlphaFoldDB" id="A0ABD3BAC2"/>
<keyword evidence="2" id="KW-1185">Reference proteome</keyword>
<comment type="caution">
    <text evidence="1">The sequence shown here is derived from an EMBL/GenBank/DDBJ whole genome shotgun (WGS) entry which is preliminary data.</text>
</comment>
<evidence type="ECO:0000313" key="1">
    <source>
        <dbReference type="EMBL" id="KAL3614212.1"/>
    </source>
</evidence>
<organism evidence="1 2">
    <name type="scientific">Castilleja foliolosa</name>
    <dbReference type="NCBI Taxonomy" id="1961234"/>
    <lineage>
        <taxon>Eukaryota</taxon>
        <taxon>Viridiplantae</taxon>
        <taxon>Streptophyta</taxon>
        <taxon>Embryophyta</taxon>
        <taxon>Tracheophyta</taxon>
        <taxon>Spermatophyta</taxon>
        <taxon>Magnoliopsida</taxon>
        <taxon>eudicotyledons</taxon>
        <taxon>Gunneridae</taxon>
        <taxon>Pentapetalae</taxon>
        <taxon>asterids</taxon>
        <taxon>lamiids</taxon>
        <taxon>Lamiales</taxon>
        <taxon>Orobanchaceae</taxon>
        <taxon>Pedicularideae</taxon>
        <taxon>Castillejinae</taxon>
        <taxon>Castilleja</taxon>
    </lineage>
</organism>
<evidence type="ECO:0000313" key="2">
    <source>
        <dbReference type="Proteomes" id="UP001632038"/>
    </source>
</evidence>